<name>A0AAN4TA16_ASPLE</name>
<feature type="compositionally biased region" description="Low complexity" evidence="3">
    <location>
        <begin position="110"/>
        <end position="120"/>
    </location>
</feature>
<dbReference type="InterPro" id="IPR002885">
    <property type="entry name" value="PPR_rpt"/>
</dbReference>
<keyword evidence="1" id="KW-0863">Zinc-finger</keyword>
<protein>
    <recommendedName>
        <fullName evidence="4">C2H2-type domain-containing protein</fullName>
    </recommendedName>
</protein>
<keyword evidence="1" id="KW-0862">Zinc</keyword>
<dbReference type="Proteomes" id="UP000051487">
    <property type="component" value="Unassembled WGS sequence"/>
</dbReference>
<dbReference type="Gene3D" id="1.25.40.10">
    <property type="entry name" value="Tetratricopeptide repeat domain"/>
    <property type="match status" value="1"/>
</dbReference>
<feature type="region of interest" description="Disordered" evidence="3">
    <location>
        <begin position="302"/>
        <end position="361"/>
    </location>
</feature>
<proteinExistence type="predicted"/>
<feature type="region of interest" description="Disordered" evidence="3">
    <location>
        <begin position="450"/>
        <end position="477"/>
    </location>
</feature>
<evidence type="ECO:0000256" key="2">
    <source>
        <dbReference type="PROSITE-ProRule" id="PRU00708"/>
    </source>
</evidence>
<dbReference type="Pfam" id="PF13812">
    <property type="entry name" value="PPR_3"/>
    <property type="match status" value="1"/>
</dbReference>
<sequence>MDNRPASEYAQSGSHFPYPPSAAPHSELPAADQASAAATAQYTPQQEVRPTPQYTPQPEVRPTSAAAANISSSNTPQSDYGLNQPPAARSPAYPDYLARPPQYHHAPNTQAGGAAGMAQATSPSMTTLHDGHQNDHRNHTNVKSDADVPIDPSIAASSPTYPPPYSPYQPQGHDMAQYQGHPPPPPPQMYGRPEWSHGYGQHQHGLPGPYSAPATTVGPASPAATAGPRPGQVYSFVPIPGAQQHKRPRRRYEEIERMYKCGWNGCEKAYGTLNHLNAHVTMQSHGAKRTPEEFKEIRKEWKARKKEEEAQRKAAEERERAAAAQAAQANQVDAPGPTDPAQGQPPAYAGGVRPQLPPIGYQPADGQVPGQYGGASGMVYQGNGQMAYPPNYPHSPYGQSGQVYQQLSQSILYGAPLARAAQRGRVVGKSVAWGSISGVKRYSTEAARLADAEEQSAADSTANFEDDEPPQKKKPIWDKRKRFQDHVLLEIASGGAHPDGGPLADVVRRKVVKRELQWLQDPKALADRVAKILQADDFALAVAIVRGAQKENMECSVGWNHLLEYCMNKKQPKAAWKLYNEMKKRGRKPTSWTYTIMLYGLATVPKNVHIGLNPVQTALSIYRSIYELNSAVKPSIIHSNAMLTVCVRHGHTDTLWEIASELPEEGPCSPDAVTYTLILRAIRDAVSTDVTKMSEIDRILERRAQGVKEGKRIWSDVVYRWSRGQLDLDIQLVRTMARLLLEGGSERDCYDVFALLNQTTGLPILAKKPSPERQRESEMARRLKSRSAENKEMEDVPFVDEGNRPYKPAETEMEEREEKAELKEEEEDDEEFENLFDPVVSTDSASKMKKGTIGPSYVVPGDKELTILVETCYTMTQGLGTGKAYWKHLTLDDHEYTIKPDMPSLHAYLRLLRVYRASRATVEVVREQVPEPVWKTFHIAMSCCLRDRRNINVLKNANELLGIMDKSMVLPHPRALEKYLNLVQTLQDNPQRLISLNGLKIARKPSDSLDIVGRKLQLSLQTVALENLRPHIDKLHEAMKNGKTSFISPAERTRAGAADTVSGATARTVMDRTRGLIDEILKPENASLLSKLDREQFEQESQKLREYSDAEMVRKFEYARLHPTLEQVMAFQEKHDPKQNAVETQAADDAD</sequence>
<evidence type="ECO:0000313" key="5">
    <source>
        <dbReference type="EMBL" id="GAQ06664.1"/>
    </source>
</evidence>
<reference evidence="6" key="2">
    <citation type="journal article" date="2020" name="bioRxiv">
        <title>Genomic and phenotypic heterogeneity of clinical isolates of the human pathogens Aspergillus fumigatus, Aspergillus lentulus and Aspergillus fumigatiaffinis.</title>
        <authorList>
            <person name="dos Santos R.A.C."/>
            <person name="Steenwyk J.L."/>
            <person name="Rivero-Menendez O."/>
            <person name="Mead M.E."/>
            <person name="Silva L.P."/>
            <person name="Bastos R.W."/>
            <person name="Alastruey-Izquierdo A."/>
            <person name="Goldman G.H."/>
            <person name="Rokas A."/>
        </authorList>
    </citation>
    <scope>NUCLEOTIDE SEQUENCE</scope>
    <source>
        <strain evidence="6">CNM-CM8927</strain>
    </source>
</reference>
<feature type="repeat" description="PPR" evidence="2">
    <location>
        <begin position="555"/>
        <end position="589"/>
    </location>
</feature>
<feature type="region of interest" description="Disordered" evidence="3">
    <location>
        <begin position="1"/>
        <end position="210"/>
    </location>
</feature>
<dbReference type="EMBL" id="BCLY01000008">
    <property type="protein sequence ID" value="GAQ06664.1"/>
    <property type="molecule type" value="Genomic_DNA"/>
</dbReference>
<feature type="domain" description="C2H2-type" evidence="4">
    <location>
        <begin position="259"/>
        <end position="290"/>
    </location>
</feature>
<dbReference type="InterPro" id="IPR011990">
    <property type="entry name" value="TPR-like_helical_dom_sf"/>
</dbReference>
<keyword evidence="1" id="KW-0479">Metal-binding</keyword>
<dbReference type="Pfam" id="PF13041">
    <property type="entry name" value="PPR_2"/>
    <property type="match status" value="1"/>
</dbReference>
<feature type="compositionally biased region" description="Low complexity" evidence="3">
    <location>
        <begin position="29"/>
        <end position="46"/>
    </location>
</feature>
<feature type="compositionally biased region" description="Basic and acidic residues" evidence="3">
    <location>
        <begin position="801"/>
        <end position="822"/>
    </location>
</feature>
<feature type="compositionally biased region" description="Basic and acidic residues" evidence="3">
    <location>
        <begin position="129"/>
        <end position="146"/>
    </location>
</feature>
<dbReference type="PANTHER" id="PTHR36167:SF3">
    <property type="entry name" value="C2H2 FINGER DOMAIN TRANSCRIPTION FACTOR (EUROFUNG)-RELATED"/>
    <property type="match status" value="1"/>
</dbReference>
<dbReference type="NCBIfam" id="TIGR00756">
    <property type="entry name" value="PPR"/>
    <property type="match status" value="1"/>
</dbReference>
<dbReference type="InterPro" id="IPR039327">
    <property type="entry name" value="CON7-like"/>
</dbReference>
<evidence type="ECO:0000259" key="4">
    <source>
        <dbReference type="PROSITE" id="PS50157"/>
    </source>
</evidence>
<dbReference type="PANTHER" id="PTHR36167">
    <property type="entry name" value="C2H2 FINGER DOMAIN TRANSCRIPTION FACTOR (EUROFUNG)-RELATED"/>
    <property type="match status" value="1"/>
</dbReference>
<gene>
    <name evidence="5" type="ORF">ALT_3985</name>
    <name evidence="6" type="ORF">CNMCM8927_008833</name>
</gene>
<evidence type="ECO:0000256" key="3">
    <source>
        <dbReference type="SAM" id="MobiDB-lite"/>
    </source>
</evidence>
<dbReference type="Proteomes" id="UP000649114">
    <property type="component" value="Unassembled WGS sequence"/>
</dbReference>
<dbReference type="PROSITE" id="PS50157">
    <property type="entry name" value="ZINC_FINGER_C2H2_2"/>
    <property type="match status" value="1"/>
</dbReference>
<accession>A0AAN4TA16</accession>
<dbReference type="PROSITE" id="PS00028">
    <property type="entry name" value="ZINC_FINGER_C2H2_1"/>
    <property type="match status" value="1"/>
</dbReference>
<evidence type="ECO:0000313" key="7">
    <source>
        <dbReference type="Proteomes" id="UP000051487"/>
    </source>
</evidence>
<reference evidence="5 7" key="1">
    <citation type="submission" date="2015-11" db="EMBL/GenBank/DDBJ databases">
        <title>Aspergillus lentulus strain IFM 54703T.</title>
        <authorList>
            <person name="Kusuya Y."/>
            <person name="Sakai K."/>
            <person name="Kamei K."/>
            <person name="Takahashi H."/>
            <person name="Yaguchi T."/>
        </authorList>
    </citation>
    <scope>NUCLEOTIDE SEQUENCE [LARGE SCALE GENOMIC DNA]</scope>
    <source>
        <strain evidence="5 7">IFM 54703</strain>
    </source>
</reference>
<feature type="compositionally biased region" description="Low complexity" evidence="3">
    <location>
        <begin position="64"/>
        <end position="74"/>
    </location>
</feature>
<evidence type="ECO:0000256" key="1">
    <source>
        <dbReference type="PROSITE-ProRule" id="PRU00042"/>
    </source>
</evidence>
<dbReference type="PROSITE" id="PS51375">
    <property type="entry name" value="PPR"/>
    <property type="match status" value="1"/>
</dbReference>
<feature type="region of interest" description="Disordered" evidence="3">
    <location>
        <begin position="765"/>
        <end position="832"/>
    </location>
</feature>
<dbReference type="GO" id="GO:0008270">
    <property type="term" value="F:zinc ion binding"/>
    <property type="evidence" value="ECO:0007669"/>
    <property type="project" value="UniProtKB-KW"/>
</dbReference>
<dbReference type="AlphaFoldDB" id="A0AAN4TA16"/>
<feature type="compositionally biased region" description="Basic and acidic residues" evidence="3">
    <location>
        <begin position="302"/>
        <end position="321"/>
    </location>
</feature>
<comment type="caution">
    <text evidence="5">The sequence shown here is derived from an EMBL/GenBank/DDBJ whole genome shotgun (WGS) entry which is preliminary data.</text>
</comment>
<reference evidence="6" key="3">
    <citation type="submission" date="2020-04" db="EMBL/GenBank/DDBJ databases">
        <authorList>
            <person name="Santos R.A.C."/>
            <person name="Steenwyk J.L."/>
            <person name="Rivero-Menendez O."/>
            <person name="Mead M.E."/>
            <person name="Silva L.P."/>
            <person name="Bastos R.W."/>
            <person name="Alastruey-Izquierdo A."/>
            <person name="Goldman G.H."/>
            <person name="Rokas A."/>
        </authorList>
    </citation>
    <scope>NUCLEOTIDE SEQUENCE</scope>
    <source>
        <strain evidence="6">CNM-CM8927</strain>
    </source>
</reference>
<dbReference type="EMBL" id="JAAAPU010000080">
    <property type="protein sequence ID" value="KAF4203409.1"/>
    <property type="molecule type" value="Genomic_DNA"/>
</dbReference>
<dbReference type="InterPro" id="IPR013087">
    <property type="entry name" value="Znf_C2H2_type"/>
</dbReference>
<dbReference type="GO" id="GO:0006355">
    <property type="term" value="P:regulation of DNA-templated transcription"/>
    <property type="evidence" value="ECO:0007669"/>
    <property type="project" value="InterPro"/>
</dbReference>
<feature type="compositionally biased region" description="Acidic residues" evidence="3">
    <location>
        <begin position="823"/>
        <end position="832"/>
    </location>
</feature>
<organism evidence="5 7">
    <name type="scientific">Aspergillus lentulus</name>
    <dbReference type="NCBI Taxonomy" id="293939"/>
    <lineage>
        <taxon>Eukaryota</taxon>
        <taxon>Fungi</taxon>
        <taxon>Dikarya</taxon>
        <taxon>Ascomycota</taxon>
        <taxon>Pezizomycotina</taxon>
        <taxon>Eurotiomycetes</taxon>
        <taxon>Eurotiomycetidae</taxon>
        <taxon>Eurotiales</taxon>
        <taxon>Aspergillaceae</taxon>
        <taxon>Aspergillus</taxon>
        <taxon>Aspergillus subgen. Fumigati</taxon>
    </lineage>
</organism>
<feature type="compositionally biased region" description="Basic and acidic residues" evidence="3">
    <location>
        <begin position="769"/>
        <end position="794"/>
    </location>
</feature>
<evidence type="ECO:0000313" key="6">
    <source>
        <dbReference type="EMBL" id="KAF4203409.1"/>
    </source>
</evidence>